<dbReference type="RefSeq" id="WP_009156049.1">
    <property type="nucleotide sequence ID" value="NZ_CM001439.1"/>
</dbReference>
<accession>H5XAW1</accession>
<dbReference type="AlphaFoldDB" id="H5XAW1"/>
<dbReference type="eggNOG" id="COG1302">
    <property type="taxonomic scope" value="Bacteria"/>
</dbReference>
<feature type="compositionally biased region" description="Polar residues" evidence="1">
    <location>
        <begin position="92"/>
        <end position="104"/>
    </location>
</feature>
<protein>
    <recommendedName>
        <fullName evidence="4">Asp23/Gls24 family envelope stress response protein</fullName>
    </recommendedName>
</protein>
<dbReference type="Proteomes" id="UP000004926">
    <property type="component" value="Chromosome"/>
</dbReference>
<evidence type="ECO:0008006" key="4">
    <source>
        <dbReference type="Google" id="ProtNLM"/>
    </source>
</evidence>
<dbReference type="EMBL" id="CM001439">
    <property type="protein sequence ID" value="EHR52671.1"/>
    <property type="molecule type" value="Genomic_DNA"/>
</dbReference>
<proteinExistence type="predicted"/>
<keyword evidence="3" id="KW-1185">Reference proteome</keyword>
<evidence type="ECO:0000313" key="3">
    <source>
        <dbReference type="Proteomes" id="UP000004926"/>
    </source>
</evidence>
<organism evidence="2 3">
    <name type="scientific">Saccharomonospora marina XMU15</name>
    <dbReference type="NCBI Taxonomy" id="882083"/>
    <lineage>
        <taxon>Bacteria</taxon>
        <taxon>Bacillati</taxon>
        <taxon>Actinomycetota</taxon>
        <taxon>Actinomycetes</taxon>
        <taxon>Pseudonocardiales</taxon>
        <taxon>Pseudonocardiaceae</taxon>
        <taxon>Saccharomonospora</taxon>
    </lineage>
</organism>
<evidence type="ECO:0000256" key="1">
    <source>
        <dbReference type="SAM" id="MobiDB-lite"/>
    </source>
</evidence>
<dbReference type="HOGENOM" id="CLU_160020_2_1_11"/>
<feature type="region of interest" description="Disordered" evidence="1">
    <location>
        <begin position="90"/>
        <end position="116"/>
    </location>
</feature>
<reference evidence="2 3" key="1">
    <citation type="journal article" date="2012" name="Stand. Genomic Sci.">
        <title>Genome sequence of the ocean sediment bacterium Saccharomonospora marina type strain (XMU15(T)).</title>
        <authorList>
            <person name="Klenk H.P."/>
            <person name="Lu M."/>
            <person name="Lucas S."/>
            <person name="Lapidus A."/>
            <person name="Copeland A."/>
            <person name="Pitluck S."/>
            <person name="Goodwin L.A."/>
            <person name="Han C."/>
            <person name="Tapia R."/>
            <person name="Brambilla E.M."/>
            <person name="Potter G."/>
            <person name="Land M."/>
            <person name="Ivanova N."/>
            <person name="Rohde M."/>
            <person name="Goker M."/>
            <person name="Detter J.C."/>
            <person name="Li W.J."/>
            <person name="Kyrpides N.C."/>
            <person name="Woyke T."/>
        </authorList>
    </citation>
    <scope>NUCLEOTIDE SEQUENCE [LARGE SCALE GENOMIC DNA]</scope>
    <source>
        <strain evidence="2 3">XMU15</strain>
    </source>
</reference>
<sequence>MSVDVELDVDRIAAAVRGCSPVADLHGGRFGEIATYLPGRRVTGVRVRPADITVGIVGHYPATVFEMADAVRAAIGPVDRPVHVAVMDIESDTNTTDRTASSSADPVAVGSARRMP</sequence>
<gene>
    <name evidence="2" type="ORF">SacmaDRAFT_4486</name>
</gene>
<dbReference type="STRING" id="882083.SacmaDRAFT_4486"/>
<name>H5XAW1_9PSEU</name>
<evidence type="ECO:0000313" key="2">
    <source>
        <dbReference type="EMBL" id="EHR52671.1"/>
    </source>
</evidence>